<evidence type="ECO:0000313" key="3">
    <source>
        <dbReference type="EMBL" id="GGI93643.1"/>
    </source>
</evidence>
<dbReference type="InterPro" id="IPR002716">
    <property type="entry name" value="PIN_dom"/>
</dbReference>
<organism evidence="3 5">
    <name type="scientific">Deinococcus wulumuqiensis</name>
    <dbReference type="NCBI Taxonomy" id="980427"/>
    <lineage>
        <taxon>Bacteria</taxon>
        <taxon>Thermotogati</taxon>
        <taxon>Deinococcota</taxon>
        <taxon>Deinococci</taxon>
        <taxon>Deinococcales</taxon>
        <taxon>Deinococcaceae</taxon>
        <taxon>Deinococcus</taxon>
    </lineage>
</organism>
<evidence type="ECO:0000313" key="2">
    <source>
        <dbReference type="EMBL" id="GGI67199.1"/>
    </source>
</evidence>
<dbReference type="Pfam" id="PF10130">
    <property type="entry name" value="PIN_2"/>
    <property type="match status" value="1"/>
</dbReference>
<dbReference type="Proteomes" id="UP000630135">
    <property type="component" value="Unassembled WGS sequence"/>
</dbReference>
<reference evidence="4" key="3">
    <citation type="journal article" date="2019" name="Int. J. Syst. Evol. Microbiol.">
        <title>The Global Catalogue of Microorganisms (GCM) 10K type strain sequencing project: providing services to taxonomists for standard genome sequencing and annotation.</title>
        <authorList>
            <consortium name="The Broad Institute Genomics Platform"/>
            <consortium name="The Broad Institute Genome Sequencing Center for Infectious Disease"/>
            <person name="Wu L."/>
            <person name="Ma J."/>
        </authorList>
    </citation>
    <scope>NUCLEOTIDE SEQUENCE [LARGE SCALE GENOMIC DNA]</scope>
    <source>
        <strain evidence="4">CGMCC 1.8884</strain>
    </source>
</reference>
<accession>A0AAV4KBE2</accession>
<dbReference type="EMBL" id="BMMA01000054">
    <property type="protein sequence ID" value="GGI93643.1"/>
    <property type="molecule type" value="Genomic_DNA"/>
</dbReference>
<dbReference type="EMBL" id="BMLZ01000062">
    <property type="protein sequence ID" value="GGI67199.1"/>
    <property type="molecule type" value="Genomic_DNA"/>
</dbReference>
<dbReference type="CDD" id="cd09871">
    <property type="entry name" value="PIN_MtVapC28-VapC30-like"/>
    <property type="match status" value="1"/>
</dbReference>
<protein>
    <recommendedName>
        <fullName evidence="1">PIN domain-containing protein</fullName>
    </recommendedName>
</protein>
<reference evidence="3" key="4">
    <citation type="submission" date="2023-08" db="EMBL/GenBank/DDBJ databases">
        <authorList>
            <person name="Sun Q."/>
            <person name="Zhou Y."/>
        </authorList>
    </citation>
    <scope>NUCLEOTIDE SEQUENCE</scope>
    <source>
        <strain evidence="2">CGMCC 1.8884</strain>
        <strain evidence="3">CGMCC 1.8885</strain>
    </source>
</reference>
<dbReference type="Proteomes" id="UP000652720">
    <property type="component" value="Unassembled WGS sequence"/>
</dbReference>
<dbReference type="Gene3D" id="3.40.50.1010">
    <property type="entry name" value="5'-nuclease"/>
    <property type="match status" value="1"/>
</dbReference>
<keyword evidence="4" id="KW-1185">Reference proteome</keyword>
<evidence type="ECO:0000313" key="4">
    <source>
        <dbReference type="Proteomes" id="UP000630135"/>
    </source>
</evidence>
<evidence type="ECO:0000313" key="5">
    <source>
        <dbReference type="Proteomes" id="UP000652720"/>
    </source>
</evidence>
<comment type="caution">
    <text evidence="3">The sequence shown here is derived from an EMBL/GenBank/DDBJ whole genome shotgun (WGS) entry which is preliminary data.</text>
</comment>
<dbReference type="SUPFAM" id="SSF88723">
    <property type="entry name" value="PIN domain-like"/>
    <property type="match status" value="1"/>
</dbReference>
<dbReference type="AlphaFoldDB" id="A0AAV4KBE2"/>
<evidence type="ECO:0000259" key="1">
    <source>
        <dbReference type="Pfam" id="PF10130"/>
    </source>
</evidence>
<proteinExistence type="predicted"/>
<dbReference type="InterPro" id="IPR029060">
    <property type="entry name" value="PIN-like_dom_sf"/>
</dbReference>
<name>A0AAV4KBE2_9DEIO</name>
<feature type="domain" description="PIN" evidence="1">
    <location>
        <begin position="11"/>
        <end position="141"/>
    </location>
</feature>
<reference evidence="3" key="2">
    <citation type="journal article" date="2014" name="Int. J. Syst. Evol. Microbiol.">
        <title>Complete genome sequence of Corynebacterium casei LMG S-19264T (=DSM 44701T), isolated from a smear-ripened cheese.</title>
        <authorList>
            <consortium name="US DOE Joint Genome Institute (JGI-PGF)"/>
            <person name="Walter F."/>
            <person name="Albersmeier A."/>
            <person name="Kalinowski J."/>
            <person name="Ruckert C."/>
        </authorList>
    </citation>
    <scope>NUCLEOTIDE SEQUENCE</scope>
    <source>
        <strain evidence="3">CGMCC 1.8885</strain>
    </source>
</reference>
<reference evidence="2" key="1">
    <citation type="journal article" date="2014" name="Int. J. Syst. Evol. Microbiol.">
        <title>Complete genome of a new Firmicutes species belonging to the dominant human colonic microbiota ('Ruminococcus bicirculans') reveals two chromosomes and a selective capacity to utilize plant glucans.</title>
        <authorList>
            <consortium name="NISC Comparative Sequencing Program"/>
            <person name="Wegmann U."/>
            <person name="Louis P."/>
            <person name="Goesmann A."/>
            <person name="Henrissat B."/>
            <person name="Duncan S.H."/>
            <person name="Flint H.J."/>
        </authorList>
    </citation>
    <scope>NUCLEOTIDE SEQUENCE</scope>
    <source>
        <strain evidence="2">CGMCC 1.8884</strain>
    </source>
</reference>
<sequence length="148" mass="16594">MTGELLPERLVVDTNVLVSELLRRRGRQWLARSSVLLFASERVDAEFRYELERRLRAVGERGSVGTSTLTQMHAEALLLYRERVNILPAEQYAALEAAASQRIPADPDDWPSVALALLLDCGLWTEDRDFFGCGLSVWQTAVLYGVSA</sequence>
<gene>
    <name evidence="2" type="ORF">GCM10008021_29380</name>
    <name evidence="3" type="ORF">GCM10010914_30360</name>
</gene>